<proteinExistence type="predicted"/>
<organism evidence="1 2">
    <name type="scientific">Metallosphaera tengchongensis</name>
    <dbReference type="NCBI Taxonomy" id="1532350"/>
    <lineage>
        <taxon>Archaea</taxon>
        <taxon>Thermoproteota</taxon>
        <taxon>Thermoprotei</taxon>
        <taxon>Sulfolobales</taxon>
        <taxon>Sulfolobaceae</taxon>
        <taxon>Metallosphaera</taxon>
    </lineage>
</organism>
<dbReference type="KEGG" id="mten:GWK48_07390"/>
<dbReference type="EMBL" id="CP049074">
    <property type="protein sequence ID" value="QKR00221.1"/>
    <property type="molecule type" value="Genomic_DNA"/>
</dbReference>
<evidence type="ECO:0000313" key="2">
    <source>
        <dbReference type="Proteomes" id="UP000509301"/>
    </source>
</evidence>
<keyword evidence="2" id="KW-1185">Reference proteome</keyword>
<accession>A0A6N0NYK3</accession>
<dbReference type="GeneID" id="55641761"/>
<protein>
    <submittedName>
        <fullName evidence="1">Uncharacterized protein</fullName>
    </submittedName>
</protein>
<gene>
    <name evidence="1" type="ORF">GWK48_07390</name>
</gene>
<reference evidence="1 2" key="1">
    <citation type="submission" date="2020-02" db="EMBL/GenBank/DDBJ databases">
        <title>Comparative genome analysis reveals the metabolism and evolution of the thermophilic archaeal genus Metallosphaera.</title>
        <authorList>
            <person name="Jiang C."/>
        </authorList>
    </citation>
    <scope>NUCLEOTIDE SEQUENCE [LARGE SCALE GENOMIC DNA]</scope>
    <source>
        <strain evidence="1 2">Ric-A</strain>
    </source>
</reference>
<name>A0A6N0NYK3_9CREN</name>
<dbReference type="OrthoDB" id="380061at2157"/>
<sequence>MKAYSFFYVGLGNVVFKLNYRIINAMPARTKRYLVERMLGGLWTDENSLDLTHTITSTGEIRNINDANLKSEAGVFTGESVIMTKGVNLGELGIPTDSLGSMRRGFRNWFTNGGIDLMEAVEDGNPRALELSRKLGTNLEARTLRTLVHEYIHWRSLKETSMATIIDAVSWRVELDQSVFAEASHRVGGIGRRLNEDTINYISENKDEIVKNMSEAQGAESILYDLATHGYFLSLYYPAMISVLMEPVAWALVEDDLVKEKEKYLDYYFSYLSAKSRHIAEEILDRSVEYLKDGTRTSLVEACRRALDFPLKEAESERLIGEVNPSEATSQLERAHGLLRDRFLKSLEGRVEVETRRNKSFRKSIVYATKKTAHNPFSLDIVMENLEPAIYGLSMMTSRFAKLALDRPSFLVYSRSPDGDPVILVYDISSPHIMSKDSYTKGGFFSTQVGKPIYRLMDMVGDVGYTLVPSLLILYYSSFVGKVDDEIILKQLVNLGFPIRFFDPSGYKSYLRLVKKILDGSFSEWKSLYSSLITEGNGFQDFMDYWLSLIEELGPASRFLYSEQGMQS</sequence>
<dbReference type="RefSeq" id="WP_174630990.1">
    <property type="nucleotide sequence ID" value="NZ_CP049074.1"/>
</dbReference>
<evidence type="ECO:0000313" key="1">
    <source>
        <dbReference type="EMBL" id="QKR00221.1"/>
    </source>
</evidence>
<dbReference type="AlphaFoldDB" id="A0A6N0NYK3"/>
<dbReference type="Proteomes" id="UP000509301">
    <property type="component" value="Chromosome"/>
</dbReference>